<feature type="region of interest" description="Disordered" evidence="1">
    <location>
        <begin position="30"/>
        <end position="80"/>
    </location>
</feature>
<organism evidence="2 3">
    <name type="scientific">Hydrococcus rivularis NIES-593</name>
    <dbReference type="NCBI Taxonomy" id="1921803"/>
    <lineage>
        <taxon>Bacteria</taxon>
        <taxon>Bacillati</taxon>
        <taxon>Cyanobacteriota</taxon>
        <taxon>Cyanophyceae</taxon>
        <taxon>Pleurocapsales</taxon>
        <taxon>Hydrococcaceae</taxon>
        <taxon>Hydrococcus</taxon>
    </lineage>
</organism>
<keyword evidence="3" id="KW-1185">Reference proteome</keyword>
<reference evidence="2 3" key="1">
    <citation type="submission" date="2016-11" db="EMBL/GenBank/DDBJ databases">
        <title>Draft Genome Sequences of Nine Cyanobacterial Strains from Diverse Habitats.</title>
        <authorList>
            <person name="Zhu T."/>
            <person name="Hou S."/>
            <person name="Lu X."/>
            <person name="Hess W.R."/>
        </authorList>
    </citation>
    <scope>NUCLEOTIDE SEQUENCE [LARGE SCALE GENOMIC DNA]</scope>
    <source>
        <strain evidence="2 3">NIES-593</strain>
    </source>
</reference>
<dbReference type="STRING" id="1921803.NIES593_00725"/>
<protein>
    <recommendedName>
        <fullName evidence="4">YtkA-like domain-containing protein</fullName>
    </recommendedName>
</protein>
<feature type="compositionally biased region" description="Basic and acidic residues" evidence="1">
    <location>
        <begin position="53"/>
        <end position="76"/>
    </location>
</feature>
<dbReference type="RefSeq" id="WP_073597763.1">
    <property type="nucleotide sequence ID" value="NZ_MRCB01000001.1"/>
</dbReference>
<gene>
    <name evidence="2" type="ORF">NIES593_00725</name>
</gene>
<evidence type="ECO:0000313" key="3">
    <source>
        <dbReference type="Proteomes" id="UP000186868"/>
    </source>
</evidence>
<evidence type="ECO:0008006" key="4">
    <source>
        <dbReference type="Google" id="ProtNLM"/>
    </source>
</evidence>
<dbReference type="PROSITE" id="PS51257">
    <property type="entry name" value="PROKAR_LIPOPROTEIN"/>
    <property type="match status" value="1"/>
</dbReference>
<evidence type="ECO:0000256" key="1">
    <source>
        <dbReference type="SAM" id="MobiDB-lite"/>
    </source>
</evidence>
<sequence>MNRFVAVLVKSTIGIAVLTTLLIAQGCSPRVKSQEAAADKEKLTTAQPMGSMDHQEHETSKSEHQKGGIDHSEHSGNKVTTQVKLTTPKDIKPNTTVPLVINVQDKDGKAIANFDTFQEKLMHLIVVSDDLQFFNHIHPIYKNNGRFEVQANFPQPGSYTLFSDYKPTGNTEQISVLKTQLPGKSPSTPPIDLKLNKTFGDIKANLTFSQPTLKVGEEVTLSFDLKQTSNNQPVQNLQPYLGELGHLVIIKQSSPLTRADYIHAHALKNTPSGKVNFMTNFPTPGTYKMWGQFNRNGRIIVVDFGVNVQ</sequence>
<accession>A0A1U7HSR2</accession>
<name>A0A1U7HSR2_9CYAN</name>
<dbReference type="OrthoDB" id="128043at2"/>
<comment type="caution">
    <text evidence="2">The sequence shown here is derived from an EMBL/GenBank/DDBJ whole genome shotgun (WGS) entry which is preliminary data.</text>
</comment>
<proteinExistence type="predicted"/>
<dbReference type="EMBL" id="MRCB01000001">
    <property type="protein sequence ID" value="OKH26622.1"/>
    <property type="molecule type" value="Genomic_DNA"/>
</dbReference>
<dbReference type="AlphaFoldDB" id="A0A1U7HSR2"/>
<dbReference type="Proteomes" id="UP000186868">
    <property type="component" value="Unassembled WGS sequence"/>
</dbReference>
<evidence type="ECO:0000313" key="2">
    <source>
        <dbReference type="EMBL" id="OKH26622.1"/>
    </source>
</evidence>